<proteinExistence type="predicted"/>
<sequence length="288" mass="32763">MTFHCSNPDFHIRSIPENDTFAVRRQALCTSEIFRDMFACCGDDASEDTLDLHESTGSLVALLNLLHDPPHRPIQFKRDESNLIPKVWNDPKTVIPLPLLPALFKLADKYALPSDTVMDVLAEHLLAHAPDAPLRVYTFALSHGLPRSVVSDASQYLQPMANYRLSEVTAIPVEEYHRVIQLQDFRVRKLREYLLSEEIFPHGYGACSSHTRETEKLWHSKRMSLAAKVETLTDISGELEETVATQEPVQNCTVCRKACIAAVEMLRYKCRKIPRTVDKMRTVKGFED</sequence>
<reference evidence="1 2" key="1">
    <citation type="journal article" date="2020" name="ISME J.">
        <title>Uncovering the hidden diversity of litter-decomposition mechanisms in mushroom-forming fungi.</title>
        <authorList>
            <person name="Floudas D."/>
            <person name="Bentzer J."/>
            <person name="Ahren D."/>
            <person name="Johansson T."/>
            <person name="Persson P."/>
            <person name="Tunlid A."/>
        </authorList>
    </citation>
    <scope>NUCLEOTIDE SEQUENCE [LARGE SCALE GENOMIC DNA]</scope>
    <source>
        <strain evidence="1 2">CBS 406.79</strain>
    </source>
</reference>
<dbReference type="Proteomes" id="UP000518752">
    <property type="component" value="Unassembled WGS sequence"/>
</dbReference>
<name>A0A8H5HGV0_9AGAR</name>
<comment type="caution">
    <text evidence="1">The sequence shown here is derived from an EMBL/GenBank/DDBJ whole genome shotgun (WGS) entry which is preliminary data.</text>
</comment>
<dbReference type="EMBL" id="JAACJN010000049">
    <property type="protein sequence ID" value="KAF5382954.1"/>
    <property type="molecule type" value="Genomic_DNA"/>
</dbReference>
<evidence type="ECO:0000313" key="1">
    <source>
        <dbReference type="EMBL" id="KAF5382954.1"/>
    </source>
</evidence>
<gene>
    <name evidence="1" type="ORF">D9757_006289</name>
</gene>
<keyword evidence="2" id="KW-1185">Reference proteome</keyword>
<organism evidence="1 2">
    <name type="scientific">Collybiopsis confluens</name>
    <dbReference type="NCBI Taxonomy" id="2823264"/>
    <lineage>
        <taxon>Eukaryota</taxon>
        <taxon>Fungi</taxon>
        <taxon>Dikarya</taxon>
        <taxon>Basidiomycota</taxon>
        <taxon>Agaricomycotina</taxon>
        <taxon>Agaricomycetes</taxon>
        <taxon>Agaricomycetidae</taxon>
        <taxon>Agaricales</taxon>
        <taxon>Marasmiineae</taxon>
        <taxon>Omphalotaceae</taxon>
        <taxon>Collybiopsis</taxon>
    </lineage>
</organism>
<protein>
    <submittedName>
        <fullName evidence="1">Uncharacterized protein</fullName>
    </submittedName>
</protein>
<accession>A0A8H5HGV0</accession>
<dbReference type="OrthoDB" id="3335429at2759"/>
<evidence type="ECO:0000313" key="2">
    <source>
        <dbReference type="Proteomes" id="UP000518752"/>
    </source>
</evidence>
<dbReference type="AlphaFoldDB" id="A0A8H5HGV0"/>